<dbReference type="PANTHER" id="PTHR42650:SF1">
    <property type="entry name" value="GUIDED ENTRY OF TAIL-ANCHORED PROTEINS FACTOR 1"/>
    <property type="match status" value="1"/>
</dbReference>
<dbReference type="OrthoDB" id="69461at2759"/>
<proteinExistence type="inferred from homology"/>
<protein>
    <submittedName>
        <fullName evidence="9">Protein g.t1.c1</fullName>
    </submittedName>
</protein>
<reference evidence="9" key="1">
    <citation type="submission" date="2022-11" db="EMBL/GenBank/DDBJ databases">
        <authorList>
            <person name="Petersen C."/>
        </authorList>
    </citation>
    <scope>NUCLEOTIDE SEQUENCE</scope>
    <source>
        <strain evidence="9">IBT 19713</strain>
    </source>
</reference>
<keyword evidence="8" id="KW-0472">Membrane</keyword>
<dbReference type="FunFam" id="1.10.287.660:FF:000006">
    <property type="entry name" value="Protein GET1"/>
    <property type="match status" value="1"/>
</dbReference>
<sequence>MAELILTMFFLNVVIYLINEIGADTINALLWHLYLKLPSENSRNVREQLRLKKESLELKRDMNNTSSQDEFAKWAKLRRRHDKSLEEYEEMNQKTSAAKASFDSKVRGVRWVSTSGLKIILQFYYTKTPHVLSAQRLASMWNNVCSAVIAVVADIVGGLVVQLARKPAAPSAAKEASKAQ</sequence>
<comment type="similarity">
    <text evidence="2">Belongs to the WRB/GET1 family.</text>
</comment>
<dbReference type="InterPro" id="IPR029012">
    <property type="entry name" value="Helix_hairpin_bin_sf"/>
</dbReference>
<accession>A0A9W9TS30</accession>
<dbReference type="GO" id="GO:0071816">
    <property type="term" value="P:tail-anchored membrane protein insertion into ER membrane"/>
    <property type="evidence" value="ECO:0007669"/>
    <property type="project" value="InterPro"/>
</dbReference>
<dbReference type="InterPro" id="IPR028945">
    <property type="entry name" value="Get1"/>
</dbReference>
<gene>
    <name evidence="9" type="ORF">N7468_003247</name>
</gene>
<dbReference type="GO" id="GO:0043495">
    <property type="term" value="F:protein-membrane adaptor activity"/>
    <property type="evidence" value="ECO:0007669"/>
    <property type="project" value="TreeGrafter"/>
</dbReference>
<keyword evidence="10" id="KW-1185">Reference proteome</keyword>
<evidence type="ECO:0000256" key="6">
    <source>
        <dbReference type="ARBA" id="ARBA00022989"/>
    </source>
</evidence>
<keyword evidence="6" id="KW-1133">Transmembrane helix</keyword>
<evidence type="ECO:0000256" key="1">
    <source>
        <dbReference type="ARBA" id="ARBA00004477"/>
    </source>
</evidence>
<dbReference type="GO" id="GO:0005789">
    <property type="term" value="C:endoplasmic reticulum membrane"/>
    <property type="evidence" value="ECO:0007669"/>
    <property type="project" value="UniProtKB-SubCell"/>
</dbReference>
<organism evidence="9 10">
    <name type="scientific">Penicillium chermesinum</name>
    <dbReference type="NCBI Taxonomy" id="63820"/>
    <lineage>
        <taxon>Eukaryota</taxon>
        <taxon>Fungi</taxon>
        <taxon>Dikarya</taxon>
        <taxon>Ascomycota</taxon>
        <taxon>Pezizomycotina</taxon>
        <taxon>Eurotiomycetes</taxon>
        <taxon>Eurotiomycetidae</taxon>
        <taxon>Eurotiales</taxon>
        <taxon>Aspergillaceae</taxon>
        <taxon>Penicillium</taxon>
    </lineage>
</organism>
<keyword evidence="3" id="KW-0813">Transport</keyword>
<dbReference type="PANTHER" id="PTHR42650">
    <property type="entry name" value="TAIL-ANCHORED PROTEIN INSERTION RECEPTOR WRB"/>
    <property type="match status" value="1"/>
</dbReference>
<dbReference type="GeneID" id="83199847"/>
<name>A0A9W9TS30_9EURO</name>
<evidence type="ECO:0000256" key="8">
    <source>
        <dbReference type="ARBA" id="ARBA00023136"/>
    </source>
</evidence>
<dbReference type="RefSeq" id="XP_058331547.1">
    <property type="nucleotide sequence ID" value="XM_058472544.1"/>
</dbReference>
<evidence type="ECO:0000256" key="7">
    <source>
        <dbReference type="ARBA" id="ARBA00023054"/>
    </source>
</evidence>
<comment type="subcellular location">
    <subcellularLocation>
        <location evidence="1">Endoplasmic reticulum membrane</location>
        <topology evidence="1">Multi-pass membrane protein</topology>
    </subcellularLocation>
</comment>
<dbReference type="GO" id="GO:0043529">
    <property type="term" value="C:GET complex"/>
    <property type="evidence" value="ECO:0007669"/>
    <property type="project" value="TreeGrafter"/>
</dbReference>
<evidence type="ECO:0000313" key="9">
    <source>
        <dbReference type="EMBL" id="KAJ5238628.1"/>
    </source>
</evidence>
<dbReference type="EMBL" id="JAPQKS010000003">
    <property type="protein sequence ID" value="KAJ5238628.1"/>
    <property type="molecule type" value="Genomic_DNA"/>
</dbReference>
<keyword evidence="5" id="KW-0256">Endoplasmic reticulum</keyword>
<evidence type="ECO:0000313" key="10">
    <source>
        <dbReference type="Proteomes" id="UP001150941"/>
    </source>
</evidence>
<dbReference type="Proteomes" id="UP001150941">
    <property type="component" value="Unassembled WGS sequence"/>
</dbReference>
<comment type="caution">
    <text evidence="9">The sequence shown here is derived from an EMBL/GenBank/DDBJ whole genome shotgun (WGS) entry which is preliminary data.</text>
</comment>
<evidence type="ECO:0000256" key="4">
    <source>
        <dbReference type="ARBA" id="ARBA00022692"/>
    </source>
</evidence>
<evidence type="ECO:0000256" key="5">
    <source>
        <dbReference type="ARBA" id="ARBA00022824"/>
    </source>
</evidence>
<dbReference type="Gene3D" id="1.10.287.660">
    <property type="entry name" value="Helix hairpin bin"/>
    <property type="match status" value="1"/>
</dbReference>
<dbReference type="AlphaFoldDB" id="A0A9W9TS30"/>
<keyword evidence="4" id="KW-0812">Transmembrane</keyword>
<evidence type="ECO:0000256" key="2">
    <source>
        <dbReference type="ARBA" id="ARBA00010799"/>
    </source>
</evidence>
<reference evidence="9" key="2">
    <citation type="journal article" date="2023" name="IMA Fungus">
        <title>Comparative genomic study of the Penicillium genus elucidates a diverse pangenome and 15 lateral gene transfer events.</title>
        <authorList>
            <person name="Petersen C."/>
            <person name="Sorensen T."/>
            <person name="Nielsen M.R."/>
            <person name="Sondergaard T.E."/>
            <person name="Sorensen J.L."/>
            <person name="Fitzpatrick D.A."/>
            <person name="Frisvad J.C."/>
            <person name="Nielsen K.L."/>
        </authorList>
    </citation>
    <scope>NUCLEOTIDE SEQUENCE</scope>
    <source>
        <strain evidence="9">IBT 19713</strain>
    </source>
</reference>
<evidence type="ECO:0000256" key="3">
    <source>
        <dbReference type="ARBA" id="ARBA00022448"/>
    </source>
</evidence>
<dbReference type="Pfam" id="PF04420">
    <property type="entry name" value="CHD5"/>
    <property type="match status" value="1"/>
</dbReference>
<keyword evidence="7" id="KW-0175">Coiled coil</keyword>